<dbReference type="GO" id="GO:0016301">
    <property type="term" value="F:kinase activity"/>
    <property type="evidence" value="ECO:0007669"/>
    <property type="project" value="UniProtKB-KW"/>
</dbReference>
<accession>A0AAV2VVT8</accession>
<evidence type="ECO:0000256" key="2">
    <source>
        <dbReference type="ARBA" id="ARBA00022777"/>
    </source>
</evidence>
<comment type="caution">
    <text evidence="4">The sequence shown here is derived from an EMBL/GenBank/DDBJ whole genome shotgun (WGS) entry which is preliminary data.</text>
</comment>
<dbReference type="AlphaFoldDB" id="A0AAV2VVT8"/>
<dbReference type="RefSeq" id="WP_022612961.1">
    <property type="nucleotide sequence ID" value="NZ_LK391965.1"/>
</dbReference>
<dbReference type="GeneID" id="97540873"/>
<evidence type="ECO:0000313" key="5">
    <source>
        <dbReference type="Proteomes" id="UP000018211"/>
    </source>
</evidence>
<dbReference type="SUPFAM" id="SSF53613">
    <property type="entry name" value="Ribokinase-like"/>
    <property type="match status" value="1"/>
</dbReference>
<reference evidence="4 5" key="1">
    <citation type="journal article" date="2013" name="ISME J.">
        <title>Comparative genomics of pathogenic lineages of Vibrio nigripulchritudo identifies virulence-associated traits.</title>
        <authorList>
            <person name="Goudenege D."/>
            <person name="Labreuche Y."/>
            <person name="Krin E."/>
            <person name="Ansquer D."/>
            <person name="Mangenot S."/>
            <person name="Calteau A."/>
            <person name="Medigue C."/>
            <person name="Mazel D."/>
            <person name="Polz M.F."/>
            <person name="Le Roux F."/>
        </authorList>
    </citation>
    <scope>NUCLEOTIDE SEQUENCE [LARGE SCALE GENOMIC DNA]</scope>
    <source>
        <strain evidence="4 5">SOn1</strain>
    </source>
</reference>
<gene>
    <name evidence="4" type="ORF">VIBNISOn1_560015</name>
</gene>
<sequence length="334" mass="36354">MDQRQGILCIGNWIVDLVHFVSPWPEKSGLGLIENQVKGPGGCAFNVSIGLSVLDDTVPVYGCGVVGDDEYGQFVLDVCHQYGFDYSWIKSIPGITAHTHVMTDSKTGERTFFYQDGVSAKFSPVDIPYTAIGMRNIKMAHFGYLLLLKTMDSLDANGLPYAVKALKQLKILGLETSLDMVSTEIRDVDSQVTPCLKYVDHLIINELEAGYCLQKTLRKEGSISSDDVLAAGQALLEKGVNKNVIIHMPEGAAWVSKYGDSIWVESLALSSEDIVSSVGAGDAFCSACLWGIYNEISPVKTLHLANANAAECLKGYTTVDSLVSIHQIRKKHGL</sequence>
<dbReference type="Gene3D" id="3.40.1190.20">
    <property type="match status" value="1"/>
</dbReference>
<dbReference type="InterPro" id="IPR011611">
    <property type="entry name" value="PfkB_dom"/>
</dbReference>
<feature type="domain" description="Carbohydrate kinase PfkB" evidence="3">
    <location>
        <begin position="7"/>
        <end position="317"/>
    </location>
</feature>
<evidence type="ECO:0000259" key="3">
    <source>
        <dbReference type="Pfam" id="PF00294"/>
    </source>
</evidence>
<dbReference type="Proteomes" id="UP000018211">
    <property type="component" value="Unassembled WGS sequence"/>
</dbReference>
<dbReference type="PANTHER" id="PTHR10584:SF166">
    <property type="entry name" value="RIBOKINASE"/>
    <property type="match status" value="1"/>
</dbReference>
<dbReference type="InterPro" id="IPR029056">
    <property type="entry name" value="Ribokinase-like"/>
</dbReference>
<proteinExistence type="predicted"/>
<evidence type="ECO:0000313" key="4">
    <source>
        <dbReference type="EMBL" id="CCO48483.1"/>
    </source>
</evidence>
<name>A0AAV2VVT8_9VIBR</name>
<dbReference type="Pfam" id="PF00294">
    <property type="entry name" value="PfkB"/>
    <property type="match status" value="1"/>
</dbReference>
<dbReference type="PANTHER" id="PTHR10584">
    <property type="entry name" value="SUGAR KINASE"/>
    <property type="match status" value="1"/>
</dbReference>
<dbReference type="EMBL" id="CAOF01000149">
    <property type="protein sequence ID" value="CCO48483.1"/>
    <property type="molecule type" value="Genomic_DNA"/>
</dbReference>
<dbReference type="GO" id="GO:0005829">
    <property type="term" value="C:cytosol"/>
    <property type="evidence" value="ECO:0007669"/>
    <property type="project" value="TreeGrafter"/>
</dbReference>
<protein>
    <submittedName>
        <fullName evidence="4">Ribokinase</fullName>
    </submittedName>
</protein>
<organism evidence="4 5">
    <name type="scientific">Vibrio nigripulchritudo SOn1</name>
    <dbReference type="NCBI Taxonomy" id="1238450"/>
    <lineage>
        <taxon>Bacteria</taxon>
        <taxon>Pseudomonadati</taxon>
        <taxon>Pseudomonadota</taxon>
        <taxon>Gammaproteobacteria</taxon>
        <taxon>Vibrionales</taxon>
        <taxon>Vibrionaceae</taxon>
        <taxon>Vibrio</taxon>
    </lineage>
</organism>
<evidence type="ECO:0000256" key="1">
    <source>
        <dbReference type="ARBA" id="ARBA00022679"/>
    </source>
</evidence>
<keyword evidence="2" id="KW-0418">Kinase</keyword>
<keyword evidence="1" id="KW-0808">Transferase</keyword>